<reference evidence="5 6" key="1">
    <citation type="submission" date="2017-03" db="EMBL/GenBank/DDBJ databases">
        <title>Whole genome sequences of fourteen strains of Bradyrhizobium canariense and one strain of Bradyrhizobium japonicum isolated from Lupinus (Papilionoideae: Genisteae) species in Algeria.</title>
        <authorList>
            <person name="Crovadore J."/>
            <person name="Chekireb D."/>
            <person name="Brachmann A."/>
            <person name="Chablais R."/>
            <person name="Cochard B."/>
            <person name="Lefort F."/>
        </authorList>
    </citation>
    <scope>NUCLEOTIDE SEQUENCE [LARGE SCALE GENOMIC DNA]</scope>
    <source>
        <strain evidence="3 5">UBMA195</strain>
        <strain evidence="4 6">UBMAN05</strain>
    </source>
</reference>
<name>A0A1X3FAQ8_9BRAD</name>
<dbReference type="PANTHER" id="PTHR42673:SF21">
    <property type="entry name" value="GLUTATHIONE S-TRANSFERASE YFCF"/>
    <property type="match status" value="1"/>
</dbReference>
<feature type="domain" description="GST N-terminal" evidence="1">
    <location>
        <begin position="1"/>
        <end position="78"/>
    </location>
</feature>
<protein>
    <submittedName>
        <fullName evidence="3">Glutathione S-transferase</fullName>
    </submittedName>
</protein>
<dbReference type="EMBL" id="NAFI01000185">
    <property type="protein sequence ID" value="OSJ04262.1"/>
    <property type="molecule type" value="Genomic_DNA"/>
</dbReference>
<evidence type="ECO:0000313" key="3">
    <source>
        <dbReference type="EMBL" id="OSJ04262.1"/>
    </source>
</evidence>
<dbReference type="InterPro" id="IPR040079">
    <property type="entry name" value="Glutathione_S-Trfase"/>
</dbReference>
<keyword evidence="6" id="KW-1185">Reference proteome</keyword>
<dbReference type="InterPro" id="IPR036282">
    <property type="entry name" value="Glutathione-S-Trfase_C_sf"/>
</dbReference>
<gene>
    <name evidence="4" type="ORF">BST63_25915</name>
    <name evidence="3" type="ORF">BSZ18_29995</name>
</gene>
<proteinExistence type="predicted"/>
<evidence type="ECO:0000313" key="5">
    <source>
        <dbReference type="Proteomes" id="UP000193553"/>
    </source>
</evidence>
<dbReference type="SUPFAM" id="SSF47616">
    <property type="entry name" value="GST C-terminal domain-like"/>
    <property type="match status" value="1"/>
</dbReference>
<dbReference type="AlphaFoldDB" id="A0A1X3FAQ8"/>
<evidence type="ECO:0000313" key="6">
    <source>
        <dbReference type="Proteomes" id="UP000193884"/>
    </source>
</evidence>
<dbReference type="OrthoDB" id="9795329at2"/>
<dbReference type="GO" id="GO:0004364">
    <property type="term" value="F:glutathione transferase activity"/>
    <property type="evidence" value="ECO:0007669"/>
    <property type="project" value="TreeGrafter"/>
</dbReference>
<dbReference type="SUPFAM" id="SSF52833">
    <property type="entry name" value="Thioredoxin-like"/>
    <property type="match status" value="1"/>
</dbReference>
<dbReference type="EMBL" id="NAFK01000171">
    <property type="protein sequence ID" value="OSJ24671.1"/>
    <property type="molecule type" value="Genomic_DNA"/>
</dbReference>
<dbReference type="SFLD" id="SFLDG00358">
    <property type="entry name" value="Main_(cytGST)"/>
    <property type="match status" value="1"/>
</dbReference>
<dbReference type="GO" id="GO:0006749">
    <property type="term" value="P:glutathione metabolic process"/>
    <property type="evidence" value="ECO:0007669"/>
    <property type="project" value="TreeGrafter"/>
</dbReference>
<dbReference type="InterPro" id="IPR036249">
    <property type="entry name" value="Thioredoxin-like_sf"/>
</dbReference>
<feature type="domain" description="GST C-terminal" evidence="2">
    <location>
        <begin position="84"/>
        <end position="209"/>
    </location>
</feature>
<sequence length="209" mass="23433">MFLIGQYDSPFVRRVAIALRLYGLAFEHRPWSTFGDADKIAPYNPLRRVPTLVLDDGEALIESTFILDYLDELAGPEKAMLPRSGAERRRHLRICALASGLGDKAVSLLYERVLRKEQLTLWVERCQAQIADVLKALEAERAKVTTPYWLGDRIGHADIVVACVVRFTREAHPQLFEPSRYPALSAHADACEALAPFKEIVQPLAPPKG</sequence>
<comment type="caution">
    <text evidence="3">The sequence shown here is derived from an EMBL/GenBank/DDBJ whole genome shotgun (WGS) entry which is preliminary data.</text>
</comment>
<evidence type="ECO:0000259" key="1">
    <source>
        <dbReference type="PROSITE" id="PS50404"/>
    </source>
</evidence>
<dbReference type="PANTHER" id="PTHR42673">
    <property type="entry name" value="MALEYLACETOACETATE ISOMERASE"/>
    <property type="match status" value="1"/>
</dbReference>
<dbReference type="Proteomes" id="UP000193553">
    <property type="component" value="Unassembled WGS sequence"/>
</dbReference>
<dbReference type="Pfam" id="PF13417">
    <property type="entry name" value="GST_N_3"/>
    <property type="match status" value="1"/>
</dbReference>
<dbReference type="Proteomes" id="UP000193884">
    <property type="component" value="Unassembled WGS sequence"/>
</dbReference>
<dbReference type="InterPro" id="IPR004045">
    <property type="entry name" value="Glutathione_S-Trfase_N"/>
</dbReference>
<dbReference type="Pfam" id="PF13410">
    <property type="entry name" value="GST_C_2"/>
    <property type="match status" value="1"/>
</dbReference>
<dbReference type="SFLD" id="SFLDS00019">
    <property type="entry name" value="Glutathione_Transferase_(cytos"/>
    <property type="match status" value="1"/>
</dbReference>
<evidence type="ECO:0000259" key="2">
    <source>
        <dbReference type="PROSITE" id="PS50405"/>
    </source>
</evidence>
<dbReference type="PROSITE" id="PS50404">
    <property type="entry name" value="GST_NTER"/>
    <property type="match status" value="1"/>
</dbReference>
<keyword evidence="3" id="KW-0808">Transferase</keyword>
<dbReference type="GO" id="GO:0016034">
    <property type="term" value="F:maleylacetoacetate isomerase activity"/>
    <property type="evidence" value="ECO:0007669"/>
    <property type="project" value="TreeGrafter"/>
</dbReference>
<accession>A0A1X3FAQ8</accession>
<dbReference type="RefSeq" id="WP_085361627.1">
    <property type="nucleotide sequence ID" value="NZ_NAFC01000169.1"/>
</dbReference>
<dbReference type="PROSITE" id="PS50405">
    <property type="entry name" value="GST_CTER"/>
    <property type="match status" value="1"/>
</dbReference>
<dbReference type="Gene3D" id="1.20.1050.10">
    <property type="match status" value="1"/>
</dbReference>
<dbReference type="CDD" id="cd03205">
    <property type="entry name" value="GST_C_6"/>
    <property type="match status" value="1"/>
</dbReference>
<dbReference type="GO" id="GO:0006559">
    <property type="term" value="P:L-phenylalanine catabolic process"/>
    <property type="evidence" value="ECO:0007669"/>
    <property type="project" value="TreeGrafter"/>
</dbReference>
<dbReference type="Gene3D" id="3.40.30.10">
    <property type="entry name" value="Glutaredoxin"/>
    <property type="match status" value="1"/>
</dbReference>
<evidence type="ECO:0000313" key="4">
    <source>
        <dbReference type="EMBL" id="OSJ24671.1"/>
    </source>
</evidence>
<organism evidence="3 5">
    <name type="scientific">Bradyrhizobium canariense</name>
    <dbReference type="NCBI Taxonomy" id="255045"/>
    <lineage>
        <taxon>Bacteria</taxon>
        <taxon>Pseudomonadati</taxon>
        <taxon>Pseudomonadota</taxon>
        <taxon>Alphaproteobacteria</taxon>
        <taxon>Hyphomicrobiales</taxon>
        <taxon>Nitrobacteraceae</taxon>
        <taxon>Bradyrhizobium</taxon>
    </lineage>
</organism>
<dbReference type="InterPro" id="IPR010987">
    <property type="entry name" value="Glutathione-S-Trfase_C-like"/>
</dbReference>